<evidence type="ECO:0000313" key="6">
    <source>
        <dbReference type="EMBL" id="KXN72527.1"/>
    </source>
</evidence>
<dbReference type="InterPro" id="IPR012901">
    <property type="entry name" value="CARME"/>
</dbReference>
<dbReference type="InterPro" id="IPR029063">
    <property type="entry name" value="SAM-dependent_MTases_sf"/>
</dbReference>
<keyword evidence="4" id="KW-0808">Transferase</keyword>
<dbReference type="EC" id="2.1.1.22" evidence="2"/>
<evidence type="ECO:0000256" key="5">
    <source>
        <dbReference type="ARBA" id="ARBA00022691"/>
    </source>
</evidence>
<dbReference type="STRING" id="796925.A0A137PBZ1"/>
<accession>A0A137PBZ1</accession>
<keyword evidence="3" id="KW-0489">Methyltransferase</keyword>
<proteinExistence type="inferred from homology"/>
<keyword evidence="7" id="KW-1185">Reference proteome</keyword>
<name>A0A137PBZ1_CONC2</name>
<dbReference type="AlphaFoldDB" id="A0A137PBZ1"/>
<gene>
    <name evidence="6" type="ORF">CONCODRAFT_16069</name>
</gene>
<dbReference type="Proteomes" id="UP000070444">
    <property type="component" value="Unassembled WGS sequence"/>
</dbReference>
<dbReference type="Gene3D" id="3.40.50.150">
    <property type="entry name" value="Vaccinia Virus protein VP39"/>
    <property type="match status" value="1"/>
</dbReference>
<dbReference type="SMART" id="SM01296">
    <property type="entry name" value="N2227"/>
    <property type="match status" value="1"/>
</dbReference>
<dbReference type="SUPFAM" id="SSF53335">
    <property type="entry name" value="S-adenosyl-L-methionine-dependent methyltransferases"/>
    <property type="match status" value="1"/>
</dbReference>
<evidence type="ECO:0000313" key="7">
    <source>
        <dbReference type="Proteomes" id="UP000070444"/>
    </source>
</evidence>
<dbReference type="OrthoDB" id="978at2759"/>
<dbReference type="Pfam" id="PF07942">
    <property type="entry name" value="CARME"/>
    <property type="match status" value="1"/>
</dbReference>
<comment type="similarity">
    <text evidence="1">Belongs to the carnosine N-methyltransferase family.</text>
</comment>
<organism evidence="6 7">
    <name type="scientific">Conidiobolus coronatus (strain ATCC 28846 / CBS 209.66 / NRRL 28638)</name>
    <name type="common">Delacroixia coronata</name>
    <dbReference type="NCBI Taxonomy" id="796925"/>
    <lineage>
        <taxon>Eukaryota</taxon>
        <taxon>Fungi</taxon>
        <taxon>Fungi incertae sedis</taxon>
        <taxon>Zoopagomycota</taxon>
        <taxon>Entomophthoromycotina</taxon>
        <taxon>Entomophthoromycetes</taxon>
        <taxon>Entomophthorales</taxon>
        <taxon>Ancylistaceae</taxon>
        <taxon>Conidiobolus</taxon>
    </lineage>
</organism>
<dbReference type="PANTHER" id="PTHR12303">
    <property type="entry name" value="CARNOSINE N-METHYLTRANSFERASE"/>
    <property type="match status" value="1"/>
</dbReference>
<evidence type="ECO:0000256" key="1">
    <source>
        <dbReference type="ARBA" id="ARBA00010086"/>
    </source>
</evidence>
<evidence type="ECO:0000256" key="3">
    <source>
        <dbReference type="ARBA" id="ARBA00022603"/>
    </source>
</evidence>
<dbReference type="GO" id="GO:0032259">
    <property type="term" value="P:methylation"/>
    <property type="evidence" value="ECO:0007669"/>
    <property type="project" value="UniProtKB-KW"/>
</dbReference>
<sequence length="365" mass="41984">MENDYNNNNSDSEIDANFGLDLEKIEEYRVFLKTCNSFYYYAMEHLTALKKRSDDFETLTKGKELQLKTLNLPIYQKFQQTKICIKVNFEFLKELVNGVEAVFFDPGDLEYLKFVMSQQNDVAYPTQLDMDKVSSTLKQLTRDWSSIGKKEREGAYLPICSSLLKEYGSIAEGDRFDIKVLVPGAGLGRLVYDIAKLGFSSEGNEFSYPMLITSYYLLNKCTEQNQFKIYPYCTNYSNNWSGRDQFLPVEIPDELPSNLGNNIKFSMSAGDFIEAYGLESNHKENWDCVATCFFIDTAKNVCDYVDIIYNLLKPNSIWINLGPLLYHFDNSASDSSIELTWDELKLYILAKGFAIEEEEKISFCS</sequence>
<reference evidence="6 7" key="1">
    <citation type="journal article" date="2015" name="Genome Biol. Evol.">
        <title>Phylogenomic analyses indicate that early fungi evolved digesting cell walls of algal ancestors of land plants.</title>
        <authorList>
            <person name="Chang Y."/>
            <person name="Wang S."/>
            <person name="Sekimoto S."/>
            <person name="Aerts A.L."/>
            <person name="Choi C."/>
            <person name="Clum A."/>
            <person name="LaButti K.M."/>
            <person name="Lindquist E.A."/>
            <person name="Yee Ngan C."/>
            <person name="Ohm R.A."/>
            <person name="Salamov A.A."/>
            <person name="Grigoriev I.V."/>
            <person name="Spatafora J.W."/>
            <person name="Berbee M.L."/>
        </authorList>
    </citation>
    <scope>NUCLEOTIDE SEQUENCE [LARGE SCALE GENOMIC DNA]</scope>
    <source>
        <strain evidence="6 7">NRRL 28638</strain>
    </source>
</reference>
<dbReference type="OMA" id="GSMSMCA"/>
<protein>
    <recommendedName>
        <fullName evidence="2">carnosine N-methyltransferase</fullName>
        <ecNumber evidence="2">2.1.1.22</ecNumber>
    </recommendedName>
</protein>
<dbReference type="GO" id="GO:0030735">
    <property type="term" value="F:carnosine N-methyltransferase activity"/>
    <property type="evidence" value="ECO:0007669"/>
    <property type="project" value="UniProtKB-EC"/>
</dbReference>
<dbReference type="PANTHER" id="PTHR12303:SF6">
    <property type="entry name" value="CARNOSINE N-METHYLTRANSFERASE"/>
    <property type="match status" value="1"/>
</dbReference>
<dbReference type="EMBL" id="KQ964451">
    <property type="protein sequence ID" value="KXN72527.1"/>
    <property type="molecule type" value="Genomic_DNA"/>
</dbReference>
<evidence type="ECO:0000256" key="4">
    <source>
        <dbReference type="ARBA" id="ARBA00022679"/>
    </source>
</evidence>
<keyword evidence="5" id="KW-0949">S-adenosyl-L-methionine</keyword>
<evidence type="ECO:0000256" key="2">
    <source>
        <dbReference type="ARBA" id="ARBA00012003"/>
    </source>
</evidence>